<dbReference type="HOGENOM" id="CLU_996754_0_0_12"/>
<feature type="domain" description="SH3b" evidence="1">
    <location>
        <begin position="35"/>
        <end position="107"/>
    </location>
</feature>
<gene>
    <name evidence="2" type="ordered locus">LEPBI_I0705</name>
</gene>
<dbReference type="AlphaFoldDB" id="B0SL30"/>
<dbReference type="PROSITE" id="PS51781">
    <property type="entry name" value="SH3B"/>
    <property type="match status" value="1"/>
</dbReference>
<dbReference type="InterPro" id="IPR003646">
    <property type="entry name" value="SH3-like_bac-type"/>
</dbReference>
<dbReference type="BioCyc" id="LBIF456481:LEPBI_RS03470-MONOMER"/>
<evidence type="ECO:0000259" key="1">
    <source>
        <dbReference type="PROSITE" id="PS51781"/>
    </source>
</evidence>
<organism evidence="2 3">
    <name type="scientific">Leptospira biflexa serovar Patoc (strain Patoc 1 / ATCC 23582 / Paris)</name>
    <dbReference type="NCBI Taxonomy" id="456481"/>
    <lineage>
        <taxon>Bacteria</taxon>
        <taxon>Pseudomonadati</taxon>
        <taxon>Spirochaetota</taxon>
        <taxon>Spirochaetia</taxon>
        <taxon>Leptospirales</taxon>
        <taxon>Leptospiraceae</taxon>
        <taxon>Leptospira</taxon>
    </lineage>
</organism>
<dbReference type="Pfam" id="PF08239">
    <property type="entry name" value="SH3_3"/>
    <property type="match status" value="1"/>
</dbReference>
<dbReference type="Proteomes" id="UP000001847">
    <property type="component" value="Chromosome I"/>
</dbReference>
<dbReference type="RefSeq" id="WP_012387724.1">
    <property type="nucleotide sequence ID" value="NC_010602.1"/>
</dbReference>
<evidence type="ECO:0000313" key="2">
    <source>
        <dbReference type="EMBL" id="ABZ96837.1"/>
    </source>
</evidence>
<keyword evidence="3" id="KW-1185">Reference proteome</keyword>
<dbReference type="OrthoDB" id="322924at2"/>
<dbReference type="KEGG" id="lbi:LEPBI_I0705"/>
<dbReference type="EMBL" id="CP000786">
    <property type="protein sequence ID" value="ABZ96837.1"/>
    <property type="molecule type" value="Genomic_DNA"/>
</dbReference>
<accession>B0SL30</accession>
<evidence type="ECO:0000313" key="3">
    <source>
        <dbReference type="Proteomes" id="UP000001847"/>
    </source>
</evidence>
<dbReference type="Gene3D" id="2.30.30.40">
    <property type="entry name" value="SH3 Domains"/>
    <property type="match status" value="1"/>
</dbReference>
<name>B0SL30_LEPBP</name>
<protein>
    <recommendedName>
        <fullName evidence="1">SH3b domain-containing protein</fullName>
    </recommendedName>
</protein>
<proteinExistence type="predicted"/>
<sequence length="279" mass="32230">MSGYKVSFFILVLCFISSLYSQNHWEDYIAEKNIGSTYPIFGDNVNLRDASNINGKVIKKLNLGSSVKVLTKTNQILEQNSVKEYWYKVQVGEEIGYLWGGLIADYSFPFKEYLVLCKNLGIKTRKLELKIIQDSKLLSHGSWEVGPMSNETWDHTIYESKQFSPSPNALFAIKFLIFSEIEYGYSNEQIFILNSENKISPQFSWNPGACDPPSCSETWLVFPKDTLPEDKKISRKLVKGKDNTIIEVMHSFDVEDPNQHDYYQTEYTWNGSLFQKKEK</sequence>
<reference evidence="2 3" key="1">
    <citation type="journal article" date="2008" name="PLoS ONE">
        <title>Genome sequence of the saprophyte Leptospira biflexa provides insights into the evolution of Leptospira and the pathogenesis of leptospirosis.</title>
        <authorList>
            <person name="Picardeau M."/>
            <person name="Bulach D.M."/>
            <person name="Bouchier C."/>
            <person name="Zuerner R.L."/>
            <person name="Zidane N."/>
            <person name="Wilson P.J."/>
            <person name="Creno S."/>
            <person name="Kuczek E.S."/>
            <person name="Bommezzadri S."/>
            <person name="Davis J.C."/>
            <person name="McGrath A."/>
            <person name="Johnson M.J."/>
            <person name="Boursaux-Eude C."/>
            <person name="Seemann T."/>
            <person name="Rouy Z."/>
            <person name="Coppel R.L."/>
            <person name="Rood J.I."/>
            <person name="Lajus A."/>
            <person name="Davies J.K."/>
            <person name="Medigue C."/>
            <person name="Adler B."/>
        </authorList>
    </citation>
    <scope>NUCLEOTIDE SEQUENCE [LARGE SCALE GENOMIC DNA]</scope>
    <source>
        <strain evidence="3">Patoc 1 / ATCC 23582 / Paris</strain>
    </source>
</reference>
<dbReference type="STRING" id="456481.LEPBI_I0705"/>